<comment type="similarity">
    <text evidence="2">Belongs to the TsaE family.</text>
</comment>
<evidence type="ECO:0000313" key="11">
    <source>
        <dbReference type="EMBL" id="CBL28624.1"/>
    </source>
</evidence>
<evidence type="ECO:0000256" key="7">
    <source>
        <dbReference type="ARBA" id="ARBA00022741"/>
    </source>
</evidence>
<gene>
    <name evidence="11" type="ORF">SY1_16610</name>
</gene>
<dbReference type="PANTHER" id="PTHR33540:SF2">
    <property type="entry name" value="TRNA THREONYLCARBAMOYLADENOSINE BIOSYNTHESIS PROTEIN TSAE"/>
    <property type="match status" value="1"/>
</dbReference>
<dbReference type="EMBL" id="FP929056">
    <property type="protein sequence ID" value="CBL28624.1"/>
    <property type="molecule type" value="Genomic_DNA"/>
</dbReference>
<name>A0AB94IY74_9BACT</name>
<dbReference type="KEGG" id="sbr:SY1_16610"/>
<evidence type="ECO:0000256" key="2">
    <source>
        <dbReference type="ARBA" id="ARBA00007599"/>
    </source>
</evidence>
<evidence type="ECO:0000256" key="5">
    <source>
        <dbReference type="ARBA" id="ARBA00022694"/>
    </source>
</evidence>
<dbReference type="Gene3D" id="3.40.50.300">
    <property type="entry name" value="P-loop containing nucleotide triphosphate hydrolases"/>
    <property type="match status" value="1"/>
</dbReference>
<dbReference type="NCBIfam" id="TIGR00150">
    <property type="entry name" value="T6A_YjeE"/>
    <property type="match status" value="1"/>
</dbReference>
<evidence type="ECO:0000256" key="6">
    <source>
        <dbReference type="ARBA" id="ARBA00022723"/>
    </source>
</evidence>
<comment type="subcellular location">
    <subcellularLocation>
        <location evidence="1">Cytoplasm</location>
    </subcellularLocation>
</comment>
<evidence type="ECO:0000256" key="8">
    <source>
        <dbReference type="ARBA" id="ARBA00022840"/>
    </source>
</evidence>
<proteinExistence type="inferred from homology"/>
<evidence type="ECO:0000256" key="10">
    <source>
        <dbReference type="ARBA" id="ARBA00032441"/>
    </source>
</evidence>
<protein>
    <recommendedName>
        <fullName evidence="3">tRNA threonylcarbamoyladenosine biosynthesis protein TsaE</fullName>
    </recommendedName>
    <alternativeName>
        <fullName evidence="10">t(6)A37 threonylcarbamoyladenosine biosynthesis protein TsaE</fullName>
    </alternativeName>
</protein>
<dbReference type="RefSeq" id="WP_015556771.1">
    <property type="nucleotide sequence ID" value="NC_021038.1"/>
</dbReference>
<reference evidence="12" key="1">
    <citation type="submission" date="2010-03" db="EMBL/GenBank/DDBJ databases">
        <title>The genome sequence of Synergistetes sp. SGP1.</title>
        <authorList>
            <consortium name="metaHIT consortium -- http://www.metahit.eu/"/>
            <person name="Pajon A."/>
            <person name="Turner K."/>
            <person name="Parkhill J."/>
            <person name="Wade W."/>
            <person name="Vartoukian S."/>
        </authorList>
    </citation>
    <scope>NUCLEOTIDE SEQUENCE [LARGE SCALE GENOMIC DNA]</scope>
    <source>
        <strain evidence="12">SGP1</strain>
    </source>
</reference>
<dbReference type="SUPFAM" id="SSF52540">
    <property type="entry name" value="P-loop containing nucleoside triphosphate hydrolases"/>
    <property type="match status" value="1"/>
</dbReference>
<keyword evidence="8" id="KW-0067">ATP-binding</keyword>
<dbReference type="Proteomes" id="UP000008957">
    <property type="component" value="Chromosome"/>
</dbReference>
<keyword evidence="7" id="KW-0547">Nucleotide-binding</keyword>
<evidence type="ECO:0000256" key="4">
    <source>
        <dbReference type="ARBA" id="ARBA00022490"/>
    </source>
</evidence>
<dbReference type="InterPro" id="IPR003442">
    <property type="entry name" value="T6A_TsaE"/>
</dbReference>
<dbReference type="GO" id="GO:0005524">
    <property type="term" value="F:ATP binding"/>
    <property type="evidence" value="ECO:0007669"/>
    <property type="project" value="UniProtKB-KW"/>
</dbReference>
<dbReference type="GO" id="GO:0002949">
    <property type="term" value="P:tRNA threonylcarbamoyladenosine modification"/>
    <property type="evidence" value="ECO:0007669"/>
    <property type="project" value="InterPro"/>
</dbReference>
<evidence type="ECO:0000256" key="3">
    <source>
        <dbReference type="ARBA" id="ARBA00019010"/>
    </source>
</evidence>
<evidence type="ECO:0000256" key="1">
    <source>
        <dbReference type="ARBA" id="ARBA00004496"/>
    </source>
</evidence>
<accession>A0AB94IY74</accession>
<dbReference type="AlphaFoldDB" id="A0AB94IY74"/>
<evidence type="ECO:0000313" key="12">
    <source>
        <dbReference type="Proteomes" id="UP000008957"/>
    </source>
</evidence>
<evidence type="ECO:0000256" key="9">
    <source>
        <dbReference type="ARBA" id="ARBA00022842"/>
    </source>
</evidence>
<dbReference type="GO" id="GO:0005737">
    <property type="term" value="C:cytoplasm"/>
    <property type="evidence" value="ECO:0007669"/>
    <property type="project" value="UniProtKB-SubCell"/>
</dbReference>
<keyword evidence="4" id="KW-0963">Cytoplasm</keyword>
<keyword evidence="5" id="KW-0819">tRNA processing</keyword>
<keyword evidence="6" id="KW-0479">Metal-binding</keyword>
<reference evidence="11 12" key="2">
    <citation type="submission" date="2010-03" db="EMBL/GenBank/DDBJ databases">
        <authorList>
            <person name="Pajon A."/>
        </authorList>
    </citation>
    <scope>NUCLEOTIDE SEQUENCE [LARGE SCALE GENOMIC DNA]</scope>
    <source>
        <strain evidence="11 12">SGP1</strain>
    </source>
</reference>
<dbReference type="InterPro" id="IPR027417">
    <property type="entry name" value="P-loop_NTPase"/>
</dbReference>
<dbReference type="GO" id="GO:0046872">
    <property type="term" value="F:metal ion binding"/>
    <property type="evidence" value="ECO:0007669"/>
    <property type="project" value="UniProtKB-KW"/>
</dbReference>
<sequence>MTTLALRSSSEGATRNLGRLLGRALRPGVAVLLRGDLGAGKTVLVRGVGDELGAKGVRSPSFTLVNEYRTPALLLVHADLYRLDAGGADALGLEEYAGLPDAALLVEWPDRWSFPPREDVLDVRIEALDEGTRRLSLSAAGAGAEGVLRALAEAARTGCPGVEAAGWEGNR</sequence>
<organism evidence="11 12">
    <name type="scientific">Fretibacterium fastidiosum</name>
    <dbReference type="NCBI Taxonomy" id="651822"/>
    <lineage>
        <taxon>Bacteria</taxon>
        <taxon>Thermotogati</taxon>
        <taxon>Synergistota</taxon>
        <taxon>Synergistia</taxon>
        <taxon>Synergistales</taxon>
        <taxon>Aminobacteriaceae</taxon>
        <taxon>Fretibacterium</taxon>
    </lineage>
</organism>
<dbReference type="PANTHER" id="PTHR33540">
    <property type="entry name" value="TRNA THREONYLCARBAMOYLADENOSINE BIOSYNTHESIS PROTEIN TSAE"/>
    <property type="match status" value="1"/>
</dbReference>
<keyword evidence="9" id="KW-0460">Magnesium</keyword>
<dbReference type="Pfam" id="PF02367">
    <property type="entry name" value="TsaE"/>
    <property type="match status" value="1"/>
</dbReference>
<keyword evidence="12" id="KW-1185">Reference proteome</keyword>